<keyword evidence="2" id="KW-0695">RNA-directed DNA polymerase</keyword>
<accession>A0ABS4I5E1</accession>
<dbReference type="InterPro" id="IPR030931">
    <property type="entry name" value="Group_II_RT_mat"/>
</dbReference>
<organism evidence="2 3">
    <name type="scientific">Paenibacillus aceris</name>
    <dbReference type="NCBI Taxonomy" id="869555"/>
    <lineage>
        <taxon>Bacteria</taxon>
        <taxon>Bacillati</taxon>
        <taxon>Bacillota</taxon>
        <taxon>Bacilli</taxon>
        <taxon>Bacillales</taxon>
        <taxon>Paenibacillaceae</taxon>
        <taxon>Paenibacillus</taxon>
    </lineage>
</organism>
<gene>
    <name evidence="2" type="ORF">J2Z65_005311</name>
</gene>
<dbReference type="CDD" id="cd01651">
    <property type="entry name" value="RT_G2_intron"/>
    <property type="match status" value="1"/>
</dbReference>
<dbReference type="Proteomes" id="UP001519344">
    <property type="component" value="Unassembled WGS sequence"/>
</dbReference>
<keyword evidence="2" id="KW-0548">Nucleotidyltransferase</keyword>
<evidence type="ECO:0000259" key="1">
    <source>
        <dbReference type="PROSITE" id="PS50878"/>
    </source>
</evidence>
<dbReference type="Gene3D" id="1.10.30.50">
    <property type="match status" value="1"/>
</dbReference>
<proteinExistence type="predicted"/>
<dbReference type="Pfam" id="PF00078">
    <property type="entry name" value="RVT_1"/>
    <property type="match status" value="1"/>
</dbReference>
<dbReference type="PROSITE" id="PS50878">
    <property type="entry name" value="RT_POL"/>
    <property type="match status" value="1"/>
</dbReference>
<dbReference type="GO" id="GO:0003964">
    <property type="term" value="F:RNA-directed DNA polymerase activity"/>
    <property type="evidence" value="ECO:0007669"/>
    <property type="project" value="UniProtKB-KW"/>
</dbReference>
<evidence type="ECO:0000313" key="2">
    <source>
        <dbReference type="EMBL" id="MBP1966053.1"/>
    </source>
</evidence>
<evidence type="ECO:0000313" key="3">
    <source>
        <dbReference type="Proteomes" id="UP001519344"/>
    </source>
</evidence>
<keyword evidence="3" id="KW-1185">Reference proteome</keyword>
<name>A0ABS4I5E1_9BACL</name>
<keyword evidence="2" id="KW-0808">Transferase</keyword>
<dbReference type="EMBL" id="JAGGKV010000018">
    <property type="protein sequence ID" value="MBP1966053.1"/>
    <property type="molecule type" value="Genomic_DNA"/>
</dbReference>
<sequence>MHLNDKFSSEHGLKQKLKFIFDQSKMGKNFHSILEIAFNEITITTAIHKIKSNHGSKTAGIDGINIDKYLQMDKDELINLIQKQVKRYKPKPVRRVYIRKTNGKNRPLGIPTMLDRIIQECLRIVLEPIVEAKMYPHSYGFRPFRATKHAIAKIINSINIRSNTKPIYVIEGDIKGYFDNINHKILINKLWKIGIRDKRVLAIIKEMLRAGYIEQELLEKTDIGTPQGGIISPLLANVYLNDFDWTVGRMYETAKFEGHNTNVSGKRKYLKNKGVIPKYLIRYADDWMILCTSEQEAKRLLSYLRKYFKAKLKLELSDEKTVITNITEKPAKFLGFLIKAEERRATPEKPEKKIVGKNYPNPKKVREQVRKITKEIRLLRSFTKIDQRAAQVEKVNAIIIGVAEYWKTSICNSTFGYIDDKVNRTAVSTFKRIYGKSYRQYEIPLEMVNNRPQRHEQYSWKTFGIKYEDLWIGLTKAGITHSKWEKYPFNQKITPYTDEGISLYLKQFERKRLPLDRPPLYDVDTLIGATTKKNKYNFEYLMNREYAYNRDRGKCKICDNELLYGQRHCHHINNKLPVNEINKVKNLAWLCARCHRVVHGNDMPESFGKKAINRVQNYRNSLRTSSLESTL</sequence>
<feature type="domain" description="Reverse transcriptase" evidence="1">
    <location>
        <begin position="79"/>
        <end position="338"/>
    </location>
</feature>
<reference evidence="2 3" key="1">
    <citation type="submission" date="2021-03" db="EMBL/GenBank/DDBJ databases">
        <title>Genomic Encyclopedia of Type Strains, Phase IV (KMG-IV): sequencing the most valuable type-strain genomes for metagenomic binning, comparative biology and taxonomic classification.</title>
        <authorList>
            <person name="Goeker M."/>
        </authorList>
    </citation>
    <scope>NUCLEOTIDE SEQUENCE [LARGE SCALE GENOMIC DNA]</scope>
    <source>
        <strain evidence="2 3">DSM 24950</strain>
    </source>
</reference>
<dbReference type="InterPro" id="IPR000477">
    <property type="entry name" value="RT_dom"/>
</dbReference>
<dbReference type="PANTHER" id="PTHR34047">
    <property type="entry name" value="NUCLEAR INTRON MATURASE 1, MITOCHONDRIAL-RELATED"/>
    <property type="match status" value="1"/>
</dbReference>
<comment type="caution">
    <text evidence="2">The sequence shown here is derived from an EMBL/GenBank/DDBJ whole genome shotgun (WGS) entry which is preliminary data.</text>
</comment>
<protein>
    <submittedName>
        <fullName evidence="2">Group II intron reverse transcriptase/maturase</fullName>
    </submittedName>
</protein>
<dbReference type="InterPro" id="IPR043502">
    <property type="entry name" value="DNA/RNA_pol_sf"/>
</dbReference>
<dbReference type="InterPro" id="IPR051083">
    <property type="entry name" value="GrpII_Intron_Splice-Mob/Def"/>
</dbReference>
<dbReference type="SUPFAM" id="SSF56672">
    <property type="entry name" value="DNA/RNA polymerases"/>
    <property type="match status" value="1"/>
</dbReference>
<dbReference type="PANTHER" id="PTHR34047:SF2">
    <property type="entry name" value="NUCLEAR INTRON MATURASE 1, MITOCHONDRIAL"/>
    <property type="match status" value="1"/>
</dbReference>
<dbReference type="RefSeq" id="WP_167069146.1">
    <property type="nucleotide sequence ID" value="NZ_JAAOZR010000098.1"/>
</dbReference>
<dbReference type="InterPro" id="IPR003615">
    <property type="entry name" value="HNH_nuc"/>
</dbReference>
<dbReference type="NCBIfam" id="TIGR04416">
    <property type="entry name" value="group_II_RT_mat"/>
    <property type="match status" value="1"/>
</dbReference>
<dbReference type="CDD" id="cd00085">
    <property type="entry name" value="HNHc"/>
    <property type="match status" value="1"/>
</dbReference>